<name>A0A8J5V9A0_ZIZPA</name>
<sequence>MSYGGGFSKSLVFSPSCLHLLLPTMATIVSFTSAGADDLVAELQSLHYQSPSGVIHLVIDTFVTRFVSDDNNGGGVFSGITGTLGGVGGGVESVDPSV</sequence>
<protein>
    <submittedName>
        <fullName evidence="2">Uncharacterized protein</fullName>
    </submittedName>
</protein>
<dbReference type="Proteomes" id="UP000729402">
    <property type="component" value="Unassembled WGS sequence"/>
</dbReference>
<evidence type="ECO:0000313" key="2">
    <source>
        <dbReference type="EMBL" id="KAG8065657.1"/>
    </source>
</evidence>
<gene>
    <name evidence="2" type="ORF">GUJ93_ZPchr0004g38634</name>
</gene>
<keyword evidence="1" id="KW-0732">Signal</keyword>
<evidence type="ECO:0000256" key="1">
    <source>
        <dbReference type="SAM" id="SignalP"/>
    </source>
</evidence>
<comment type="caution">
    <text evidence="2">The sequence shown here is derived from an EMBL/GenBank/DDBJ whole genome shotgun (WGS) entry which is preliminary data.</text>
</comment>
<organism evidence="2 3">
    <name type="scientific">Zizania palustris</name>
    <name type="common">Northern wild rice</name>
    <dbReference type="NCBI Taxonomy" id="103762"/>
    <lineage>
        <taxon>Eukaryota</taxon>
        <taxon>Viridiplantae</taxon>
        <taxon>Streptophyta</taxon>
        <taxon>Embryophyta</taxon>
        <taxon>Tracheophyta</taxon>
        <taxon>Spermatophyta</taxon>
        <taxon>Magnoliopsida</taxon>
        <taxon>Liliopsida</taxon>
        <taxon>Poales</taxon>
        <taxon>Poaceae</taxon>
        <taxon>BOP clade</taxon>
        <taxon>Oryzoideae</taxon>
        <taxon>Oryzeae</taxon>
        <taxon>Zizaniinae</taxon>
        <taxon>Zizania</taxon>
    </lineage>
</organism>
<dbReference type="EMBL" id="JAAALK010000285">
    <property type="protein sequence ID" value="KAG8065657.1"/>
    <property type="molecule type" value="Genomic_DNA"/>
</dbReference>
<feature type="signal peptide" evidence="1">
    <location>
        <begin position="1"/>
        <end position="26"/>
    </location>
</feature>
<accession>A0A8J5V9A0</accession>
<proteinExistence type="predicted"/>
<feature type="chain" id="PRO_5035268626" evidence="1">
    <location>
        <begin position="27"/>
        <end position="98"/>
    </location>
</feature>
<dbReference type="AlphaFoldDB" id="A0A8J5V9A0"/>
<evidence type="ECO:0000313" key="3">
    <source>
        <dbReference type="Proteomes" id="UP000729402"/>
    </source>
</evidence>
<reference evidence="2" key="2">
    <citation type="submission" date="2021-02" db="EMBL/GenBank/DDBJ databases">
        <authorList>
            <person name="Kimball J.A."/>
            <person name="Haas M.W."/>
            <person name="Macchietto M."/>
            <person name="Kono T."/>
            <person name="Duquette J."/>
            <person name="Shao M."/>
        </authorList>
    </citation>
    <scope>NUCLEOTIDE SEQUENCE</scope>
    <source>
        <tissue evidence="2">Fresh leaf tissue</tissue>
    </source>
</reference>
<keyword evidence="3" id="KW-1185">Reference proteome</keyword>
<reference evidence="2" key="1">
    <citation type="journal article" date="2021" name="bioRxiv">
        <title>Whole Genome Assembly and Annotation of Northern Wild Rice, Zizania palustris L., Supports a Whole Genome Duplication in the Zizania Genus.</title>
        <authorList>
            <person name="Haas M."/>
            <person name="Kono T."/>
            <person name="Macchietto M."/>
            <person name="Millas R."/>
            <person name="McGilp L."/>
            <person name="Shao M."/>
            <person name="Duquette J."/>
            <person name="Hirsch C.N."/>
            <person name="Kimball J."/>
        </authorList>
    </citation>
    <scope>NUCLEOTIDE SEQUENCE</scope>
    <source>
        <tissue evidence="2">Fresh leaf tissue</tissue>
    </source>
</reference>